<keyword evidence="2" id="KW-0813">Transport</keyword>
<dbReference type="InterPro" id="IPR048574">
    <property type="entry name" value="RUBY_RBDX"/>
</dbReference>
<evidence type="ECO:0000256" key="1">
    <source>
        <dbReference type="ARBA" id="ARBA00001965"/>
    </source>
</evidence>
<keyword evidence="7" id="KW-1185">Reference proteome</keyword>
<evidence type="ECO:0000256" key="2">
    <source>
        <dbReference type="ARBA" id="ARBA00022448"/>
    </source>
</evidence>
<evidence type="ECO:0000313" key="7">
    <source>
        <dbReference type="Proteomes" id="UP001198983"/>
    </source>
</evidence>
<dbReference type="Pfam" id="PF02915">
    <property type="entry name" value="Rubrerythrin"/>
    <property type="match status" value="1"/>
</dbReference>
<dbReference type="AlphaFoldDB" id="A0AAX2ZGX4"/>
<dbReference type="PROSITE" id="PS50903">
    <property type="entry name" value="RUBREDOXIN_LIKE"/>
    <property type="match status" value="1"/>
</dbReference>
<evidence type="ECO:0000259" key="5">
    <source>
        <dbReference type="PROSITE" id="PS50905"/>
    </source>
</evidence>
<organism evidence="6 7">
    <name type="scientific">Terrisporobacter hibernicus</name>
    <dbReference type="NCBI Taxonomy" id="2813371"/>
    <lineage>
        <taxon>Bacteria</taxon>
        <taxon>Bacillati</taxon>
        <taxon>Bacillota</taxon>
        <taxon>Clostridia</taxon>
        <taxon>Peptostreptococcales</taxon>
        <taxon>Peptostreptococcaceae</taxon>
        <taxon>Terrisporobacter</taxon>
    </lineage>
</organism>
<feature type="domain" description="Rubredoxin-like" evidence="4">
    <location>
        <begin position="1"/>
        <end position="34"/>
    </location>
</feature>
<dbReference type="PANTHER" id="PTHR43339">
    <property type="entry name" value="RUBRERYTHRIN-RELATED"/>
    <property type="match status" value="1"/>
</dbReference>
<dbReference type="SUPFAM" id="SSF47240">
    <property type="entry name" value="Ferritin-like"/>
    <property type="match status" value="1"/>
</dbReference>
<keyword evidence="6" id="KW-0560">Oxidoreductase</keyword>
<sequence>MNKWICPICGYIIENEKPRTCPICNCPYEEFEEIDIKKEQKIFDICENIGIAKDADDKMICDLRTIFSKECLEVGMYLAMSKIAMKEGYQKVGEVYKKIAYEEANHASILAELLGEVVKPWTKENLKVIIEDEYEAMQSKLKLAKKAKELGLETIYSALNEMCKDEAKHEKEFFSLLNEYFIET</sequence>
<dbReference type="InterPro" id="IPR052773">
    <property type="entry name" value="Anaerobic_Peroxidase-Rel"/>
</dbReference>
<dbReference type="Pfam" id="PF21349">
    <property type="entry name" value="RUBY_RBDX"/>
    <property type="match status" value="1"/>
</dbReference>
<name>A0AAX2ZGX4_9FIRM</name>
<keyword evidence="6" id="KW-0575">Peroxidase</keyword>
<feature type="domain" description="Ferritin-like diiron" evidence="5">
    <location>
        <begin position="53"/>
        <end position="184"/>
    </location>
</feature>
<proteinExistence type="predicted"/>
<comment type="cofactor">
    <cofactor evidence="1">
        <name>Fe(3+)</name>
        <dbReference type="ChEBI" id="CHEBI:29034"/>
    </cofactor>
</comment>
<accession>A0AAX2ZGX4</accession>
<evidence type="ECO:0000313" key="6">
    <source>
        <dbReference type="EMBL" id="UEL48056.1"/>
    </source>
</evidence>
<dbReference type="InterPro" id="IPR012347">
    <property type="entry name" value="Ferritin-like"/>
</dbReference>
<dbReference type="Gene3D" id="1.20.1260.10">
    <property type="match status" value="2"/>
</dbReference>
<dbReference type="EMBL" id="CP081135">
    <property type="protein sequence ID" value="UEL48056.1"/>
    <property type="molecule type" value="Genomic_DNA"/>
</dbReference>
<reference evidence="6 7" key="1">
    <citation type="journal article" date="2023" name="Int. J. Syst. Evol. Microbiol.">
        <title>Terrisporobacter hibernicus sp. nov., isolated from bovine faeces in Northern Ireland.</title>
        <authorList>
            <person name="Mitchell M."/>
            <person name="Nguyen S.V."/>
            <person name="Connor M."/>
            <person name="Fairley D.J."/>
            <person name="Donoghue O."/>
            <person name="Marshall H."/>
            <person name="Koolman L."/>
            <person name="McMullan G."/>
            <person name="Schaffer K.E."/>
            <person name="McGrath J.W."/>
            <person name="Fanning S."/>
        </authorList>
    </citation>
    <scope>NUCLEOTIDE SEQUENCE [LARGE SCALE GENOMIC DNA]</scope>
    <source>
        <strain evidence="6 7">MCA3</strain>
    </source>
</reference>
<dbReference type="InterPro" id="IPR009078">
    <property type="entry name" value="Ferritin-like_SF"/>
</dbReference>
<keyword evidence="3" id="KW-0249">Electron transport</keyword>
<dbReference type="Gene3D" id="2.20.28.10">
    <property type="match status" value="1"/>
</dbReference>
<evidence type="ECO:0000256" key="3">
    <source>
        <dbReference type="ARBA" id="ARBA00022982"/>
    </source>
</evidence>
<gene>
    <name evidence="6" type="ORF">JW646_00980</name>
</gene>
<dbReference type="InterPro" id="IPR024934">
    <property type="entry name" value="Rubredoxin-like_dom"/>
</dbReference>
<dbReference type="InterPro" id="IPR003251">
    <property type="entry name" value="Rr_diiron-bd_dom"/>
</dbReference>
<dbReference type="SUPFAM" id="SSF57802">
    <property type="entry name" value="Rubredoxin-like"/>
    <property type="match status" value="1"/>
</dbReference>
<dbReference type="RefSeq" id="WP_074917644.1">
    <property type="nucleotide sequence ID" value="NZ_CP081135.1"/>
</dbReference>
<dbReference type="Proteomes" id="UP001198983">
    <property type="component" value="Chromosome"/>
</dbReference>
<dbReference type="PROSITE" id="PS50905">
    <property type="entry name" value="FERRITIN_LIKE"/>
    <property type="match status" value="1"/>
</dbReference>
<dbReference type="GO" id="GO:0005506">
    <property type="term" value="F:iron ion binding"/>
    <property type="evidence" value="ECO:0007669"/>
    <property type="project" value="InterPro"/>
</dbReference>
<protein>
    <submittedName>
        <fullName evidence="6">NADH peroxidase</fullName>
    </submittedName>
</protein>
<dbReference type="KEGG" id="tem:JW646_00980"/>
<dbReference type="InterPro" id="IPR009040">
    <property type="entry name" value="Ferritin-like_diiron"/>
</dbReference>
<evidence type="ECO:0000259" key="4">
    <source>
        <dbReference type="PROSITE" id="PS50903"/>
    </source>
</evidence>
<dbReference type="GO" id="GO:0004601">
    <property type="term" value="F:peroxidase activity"/>
    <property type="evidence" value="ECO:0007669"/>
    <property type="project" value="UniProtKB-KW"/>
</dbReference>
<dbReference type="PANTHER" id="PTHR43339:SF1">
    <property type="entry name" value="RUBRERYTHRIN"/>
    <property type="match status" value="1"/>
</dbReference>